<feature type="domain" description="SusD-like N-terminal" evidence="7">
    <location>
        <begin position="95"/>
        <end position="220"/>
    </location>
</feature>
<dbReference type="OrthoDB" id="5694214at2"/>
<dbReference type="STRING" id="419940.SAMN05421824_1264"/>
<evidence type="ECO:0000256" key="1">
    <source>
        <dbReference type="ARBA" id="ARBA00004442"/>
    </source>
</evidence>
<evidence type="ECO:0000256" key="5">
    <source>
        <dbReference type="ARBA" id="ARBA00023237"/>
    </source>
</evidence>
<keyword evidence="4" id="KW-0472">Membrane</keyword>
<dbReference type="Gene3D" id="1.25.40.390">
    <property type="match status" value="1"/>
</dbReference>
<dbReference type="Proteomes" id="UP000198999">
    <property type="component" value="Unassembled WGS sequence"/>
</dbReference>
<reference evidence="8 9" key="1">
    <citation type="submission" date="2016-10" db="EMBL/GenBank/DDBJ databases">
        <authorList>
            <person name="de Groot N.N."/>
        </authorList>
    </citation>
    <scope>NUCLEOTIDE SEQUENCE [LARGE SCALE GENOMIC DNA]</scope>
    <source>
        <strain evidence="8 9">DSM 21035</strain>
    </source>
</reference>
<evidence type="ECO:0000313" key="9">
    <source>
        <dbReference type="Proteomes" id="UP000198999"/>
    </source>
</evidence>
<evidence type="ECO:0000256" key="2">
    <source>
        <dbReference type="ARBA" id="ARBA00006275"/>
    </source>
</evidence>
<dbReference type="InterPro" id="IPR033985">
    <property type="entry name" value="SusD-like_N"/>
</dbReference>
<sequence length="506" mass="56771">MKNYKYILIAILGFTVFNCGLEEEPPYLANENVYSSASNAKAATLGMYSAFSDYFYYGNQFVFLVNLNSGFGVTRRGGNRNSSIDNTTLASLNPTSNSLQSDNAWGAIYKAIARNNDAIVSGVPFDDAATAEELGINDAIGQAYFLRAFNYFNLVRLWGEVPLRLEPTTLETVHVAKSPIVDIYTQIISDAKNAQKYMNGTIGAGTAKPFAADMLLAKVYMTLATAPSSHQPESGNYWQLAYNEAKKVYGQYSLYPSYDGLFDIDTGNNTEESIFEIQSSEGASLDHTRAFTPSNFTQANTFGWLKINAEVYDRHVSTYPNDPRLNTNYLLEYTHSGNGNNITVYPLRARNNFNNAFPWAFKLGSKDPNNTSRETAKNFKIYRYADVLLMLAEISNELQNGEQLGYVQEVLDRVGLTPHSGYLGGQESFRDAIMREYEFELVTECHDWFNNRRRGYNYFLNNVIIPHNTAPTFDANVDVTFETDENKVMYLPIPASEINNNNEISG</sequence>
<comment type="similarity">
    <text evidence="2">Belongs to the SusD family.</text>
</comment>
<evidence type="ECO:0000313" key="8">
    <source>
        <dbReference type="EMBL" id="SEQ13737.1"/>
    </source>
</evidence>
<keyword evidence="5" id="KW-0998">Cell outer membrane</keyword>
<accession>A0A1H9DKA4</accession>
<proteinExistence type="inferred from homology"/>
<dbReference type="EMBL" id="FOFN01000001">
    <property type="protein sequence ID" value="SEQ13737.1"/>
    <property type="molecule type" value="Genomic_DNA"/>
</dbReference>
<dbReference type="RefSeq" id="WP_092577175.1">
    <property type="nucleotide sequence ID" value="NZ_FOFN01000001.1"/>
</dbReference>
<keyword evidence="3" id="KW-0732">Signal</keyword>
<feature type="domain" description="RagB/SusD" evidence="6">
    <location>
        <begin position="237"/>
        <end position="504"/>
    </location>
</feature>
<evidence type="ECO:0000259" key="6">
    <source>
        <dbReference type="Pfam" id="PF07980"/>
    </source>
</evidence>
<dbReference type="Pfam" id="PF07980">
    <property type="entry name" value="SusD_RagB"/>
    <property type="match status" value="1"/>
</dbReference>
<comment type="subcellular location">
    <subcellularLocation>
        <location evidence="1">Cell outer membrane</location>
    </subcellularLocation>
</comment>
<keyword evidence="9" id="KW-1185">Reference proteome</keyword>
<organism evidence="8 9">
    <name type="scientific">Hyunsoonleella jejuensis</name>
    <dbReference type="NCBI Taxonomy" id="419940"/>
    <lineage>
        <taxon>Bacteria</taxon>
        <taxon>Pseudomonadati</taxon>
        <taxon>Bacteroidota</taxon>
        <taxon>Flavobacteriia</taxon>
        <taxon>Flavobacteriales</taxon>
        <taxon>Flavobacteriaceae</taxon>
    </lineage>
</organism>
<name>A0A1H9DKA4_9FLAO</name>
<gene>
    <name evidence="8" type="ORF">SAMN05421824_1264</name>
</gene>
<dbReference type="SUPFAM" id="SSF48452">
    <property type="entry name" value="TPR-like"/>
    <property type="match status" value="1"/>
</dbReference>
<evidence type="ECO:0000259" key="7">
    <source>
        <dbReference type="Pfam" id="PF14322"/>
    </source>
</evidence>
<evidence type="ECO:0000256" key="3">
    <source>
        <dbReference type="ARBA" id="ARBA00022729"/>
    </source>
</evidence>
<dbReference type="InterPro" id="IPR012944">
    <property type="entry name" value="SusD_RagB_dom"/>
</dbReference>
<dbReference type="Pfam" id="PF14322">
    <property type="entry name" value="SusD-like_3"/>
    <property type="match status" value="1"/>
</dbReference>
<evidence type="ECO:0000256" key="4">
    <source>
        <dbReference type="ARBA" id="ARBA00023136"/>
    </source>
</evidence>
<dbReference type="GO" id="GO:0009279">
    <property type="term" value="C:cell outer membrane"/>
    <property type="evidence" value="ECO:0007669"/>
    <property type="project" value="UniProtKB-SubCell"/>
</dbReference>
<dbReference type="AlphaFoldDB" id="A0A1H9DKA4"/>
<protein>
    <submittedName>
        <fullName evidence="8">Starch-binding associating with outer membrane</fullName>
    </submittedName>
</protein>
<dbReference type="InterPro" id="IPR011990">
    <property type="entry name" value="TPR-like_helical_dom_sf"/>
</dbReference>